<proteinExistence type="inferred from homology"/>
<dbReference type="SUPFAM" id="SSF64268">
    <property type="entry name" value="PX domain"/>
    <property type="match status" value="1"/>
</dbReference>
<evidence type="ECO:0000256" key="2">
    <source>
        <dbReference type="ARBA" id="ARBA00004412"/>
    </source>
</evidence>
<dbReference type="KEGG" id="phu:Phum_PHUM616070"/>
<keyword evidence="14" id="KW-1185">Reference proteome</keyword>
<dbReference type="PANTHER" id="PTHR12431:SF14">
    <property type="entry name" value="LD15323P"/>
    <property type="match status" value="1"/>
</dbReference>
<dbReference type="AlphaFoldDB" id="E0W474"/>
<keyword evidence="8" id="KW-0446">Lipid-binding</keyword>
<dbReference type="Pfam" id="PF00787">
    <property type="entry name" value="PX"/>
    <property type="match status" value="1"/>
</dbReference>
<dbReference type="SMART" id="SM00312">
    <property type="entry name" value="PX"/>
    <property type="match status" value="1"/>
</dbReference>
<dbReference type="CTD" id="8239829"/>
<dbReference type="VEuPathDB" id="VectorBase:PHUM616070"/>
<dbReference type="CDD" id="cd16121">
    <property type="entry name" value="FERM_F1_SNX17"/>
    <property type="match status" value="1"/>
</dbReference>
<dbReference type="CDD" id="cd13337">
    <property type="entry name" value="FERM-like_C_SNX17"/>
    <property type="match status" value="1"/>
</dbReference>
<dbReference type="EnsemblMetazoa" id="PHUM616070-RA">
    <property type="protein sequence ID" value="PHUM616070-PA"/>
    <property type="gene ID" value="PHUM616070"/>
</dbReference>
<evidence type="ECO:0000256" key="7">
    <source>
        <dbReference type="ARBA" id="ARBA00022927"/>
    </source>
</evidence>
<dbReference type="InterPro" id="IPR001683">
    <property type="entry name" value="PX_dom"/>
</dbReference>
<dbReference type="InterPro" id="IPR048767">
    <property type="entry name" value="SNX17-31_FERM_F2"/>
</dbReference>
<sequence>MHFSIPDCNDFKENGNSYTGFNIHVNGIFHCTVRYRQLHCLYEQIKKDFSLIASQLPPFPSKKILPLSGTQLEERRLQLEKYIQAVGQEPTLCNSELFNSFLSIAQQETSGLVIENTSINVFLMNGYKITLKVLTNERSDHILEKVCEKINLPEEYTYYFALFIIKQEEDGDITVIRRLQDFESPYLSQQSIKCPNKIVLRKSYWDPGYDLELMTNKVSLNLLYIQTISDIEYGWVLCSQETRNTLANFQSRGAKKQYLELARTLKYYGFLQFRPCICDYPYPGSKVLVSAGNKELNLRVKLSDGDDVRQGSFKVTRMRCWRITTLHSDDPKNLESSNLELSFEYLMAKDKLQWITISSEQAIIMSICLQSMVDELLLKKSGVRRKTITPMKSNNWNYIKRDGSSQIITVNQYNSSSDIFSSVQNAKHSSSSNNSGQIENSVVVDGHNSNSRTVKKLTDKFQSVGFTSNTKSLINNECFDNDGIGDDDL</sequence>
<evidence type="ECO:0000256" key="4">
    <source>
        <dbReference type="ARBA" id="ARBA00022448"/>
    </source>
</evidence>
<comment type="subcellular location">
    <subcellularLocation>
        <location evidence="1">Cytoplasmic vesicle membrane</location>
        <topology evidence="1">Peripheral membrane protein</topology>
        <orientation evidence="1">Cytoplasmic side</orientation>
    </subcellularLocation>
    <subcellularLocation>
        <location evidence="2">Early endosome</location>
    </subcellularLocation>
</comment>
<dbReference type="CDD" id="cd06885">
    <property type="entry name" value="PX_SNX17_31"/>
    <property type="match status" value="1"/>
</dbReference>
<keyword evidence="7" id="KW-0653">Protein transport</keyword>
<evidence type="ECO:0000256" key="6">
    <source>
        <dbReference type="ARBA" id="ARBA00022753"/>
    </source>
</evidence>
<comment type="similarity">
    <text evidence="3">Belongs to the sorting nexin family.</text>
</comment>
<dbReference type="GO" id="GO:0032456">
    <property type="term" value="P:endocytic recycling"/>
    <property type="evidence" value="ECO:0007669"/>
    <property type="project" value="TreeGrafter"/>
</dbReference>
<evidence type="ECO:0000313" key="14">
    <source>
        <dbReference type="Proteomes" id="UP000009046"/>
    </source>
</evidence>
<dbReference type="OMA" id="RRHCVGV"/>
<keyword evidence="6" id="KW-0967">Endosome</keyword>
<dbReference type="Pfam" id="PF21271">
    <property type="entry name" value="SNX17-31_F2_FERM"/>
    <property type="match status" value="1"/>
</dbReference>
<evidence type="ECO:0000259" key="11">
    <source>
        <dbReference type="PROSITE" id="PS50195"/>
    </source>
</evidence>
<dbReference type="OrthoDB" id="5772781at2759"/>
<accession>E0W474</accession>
<dbReference type="GO" id="GO:0006886">
    <property type="term" value="P:intracellular protein transport"/>
    <property type="evidence" value="ECO:0007669"/>
    <property type="project" value="TreeGrafter"/>
</dbReference>
<dbReference type="FunFam" id="2.30.29.30:FF:000145">
    <property type="entry name" value="Sorting nexin-17 isoform1"/>
    <property type="match status" value="1"/>
</dbReference>
<organism>
    <name type="scientific">Pediculus humanus subsp. corporis</name>
    <name type="common">Body louse</name>
    <dbReference type="NCBI Taxonomy" id="121224"/>
    <lineage>
        <taxon>Eukaryota</taxon>
        <taxon>Metazoa</taxon>
        <taxon>Ecdysozoa</taxon>
        <taxon>Arthropoda</taxon>
        <taxon>Hexapoda</taxon>
        <taxon>Insecta</taxon>
        <taxon>Pterygota</taxon>
        <taxon>Neoptera</taxon>
        <taxon>Paraneoptera</taxon>
        <taxon>Psocodea</taxon>
        <taxon>Troctomorpha</taxon>
        <taxon>Phthiraptera</taxon>
        <taxon>Anoplura</taxon>
        <taxon>Pediculidae</taxon>
        <taxon>Pediculus</taxon>
    </lineage>
</organism>
<protein>
    <submittedName>
        <fullName evidence="12 13">Sorting nexin-17, putative</fullName>
    </submittedName>
</protein>
<dbReference type="PANTHER" id="PTHR12431">
    <property type="entry name" value="SORTING NEXIN 17 AND 27"/>
    <property type="match status" value="1"/>
</dbReference>
<dbReference type="InterPro" id="IPR011993">
    <property type="entry name" value="PH-like_dom_sf"/>
</dbReference>
<dbReference type="Pfam" id="PF21273">
    <property type="entry name" value="SNX17-27-31_F1_FERM"/>
    <property type="match status" value="1"/>
</dbReference>
<dbReference type="InterPro" id="IPR048763">
    <property type="entry name" value="SNX17-31_FERM_F1"/>
</dbReference>
<evidence type="ECO:0000313" key="13">
    <source>
        <dbReference type="EnsemblMetazoa" id="PHUM616070-PA"/>
    </source>
</evidence>
<dbReference type="STRING" id="121224.E0W474"/>
<dbReference type="GO" id="GO:0005769">
    <property type="term" value="C:early endosome"/>
    <property type="evidence" value="ECO:0007669"/>
    <property type="project" value="UniProtKB-SubCell"/>
</dbReference>
<dbReference type="Gene3D" id="3.10.20.90">
    <property type="entry name" value="Phosphatidylinositol 3-kinase Catalytic Subunit, Chain A, domain 1"/>
    <property type="match status" value="1"/>
</dbReference>
<dbReference type="FunCoup" id="E0W474">
    <property type="interactions" value="628"/>
</dbReference>
<dbReference type="Gene3D" id="1.20.80.60">
    <property type="match status" value="1"/>
</dbReference>
<dbReference type="FunFam" id="3.30.1520.10:FF:000008">
    <property type="entry name" value="Sorting nexin-17 isoform1"/>
    <property type="match status" value="1"/>
</dbReference>
<dbReference type="eggNOG" id="KOG3784">
    <property type="taxonomic scope" value="Eukaryota"/>
</dbReference>
<dbReference type="PROSITE" id="PS50195">
    <property type="entry name" value="PX"/>
    <property type="match status" value="1"/>
</dbReference>
<dbReference type="EMBL" id="AAZO01007532">
    <property type="status" value="NOT_ANNOTATED_CDS"/>
    <property type="molecule type" value="Genomic_DNA"/>
</dbReference>
<dbReference type="RefSeq" id="XP_002433168.1">
    <property type="nucleotide sequence ID" value="XM_002433123.1"/>
</dbReference>
<evidence type="ECO:0000256" key="9">
    <source>
        <dbReference type="ARBA" id="ARBA00023136"/>
    </source>
</evidence>
<dbReference type="GeneID" id="8239829"/>
<dbReference type="GO" id="GO:0035091">
    <property type="term" value="F:phosphatidylinositol binding"/>
    <property type="evidence" value="ECO:0007669"/>
    <property type="project" value="InterPro"/>
</dbReference>
<dbReference type="Gene3D" id="3.30.1520.10">
    <property type="entry name" value="Phox-like domain"/>
    <property type="match status" value="1"/>
</dbReference>
<dbReference type="InterPro" id="IPR037836">
    <property type="entry name" value="SNX17_FERM-like_dom"/>
</dbReference>
<keyword evidence="5" id="KW-0963">Cytoplasm</keyword>
<dbReference type="InterPro" id="IPR028666">
    <property type="entry name" value="SNX17_FERM_N"/>
</dbReference>
<reference evidence="12" key="2">
    <citation type="submission" date="2007-04" db="EMBL/GenBank/DDBJ databases">
        <title>The genome of the human body louse.</title>
        <authorList>
            <consortium name="The Human Body Louse Genome Consortium"/>
            <person name="Kirkness E."/>
            <person name="Walenz B."/>
            <person name="Hass B."/>
            <person name="Bruggner R."/>
            <person name="Strausberg R."/>
        </authorList>
    </citation>
    <scope>NUCLEOTIDE SEQUENCE</scope>
    <source>
        <strain evidence="12">USDA</strain>
    </source>
</reference>
<evidence type="ECO:0000256" key="3">
    <source>
        <dbReference type="ARBA" id="ARBA00010883"/>
    </source>
</evidence>
<feature type="domain" description="PX" evidence="11">
    <location>
        <begin position="1"/>
        <end position="109"/>
    </location>
</feature>
<dbReference type="EMBL" id="DS235886">
    <property type="protein sequence ID" value="EEB20430.1"/>
    <property type="molecule type" value="Genomic_DNA"/>
</dbReference>
<dbReference type="Gene3D" id="2.30.29.30">
    <property type="entry name" value="Pleckstrin-homology domain (PH domain)/Phosphotyrosine-binding domain (PTB)"/>
    <property type="match status" value="1"/>
</dbReference>
<dbReference type="HOGENOM" id="CLU_041342_0_0_1"/>
<dbReference type="InterPro" id="IPR036871">
    <property type="entry name" value="PX_dom_sf"/>
</dbReference>
<evidence type="ECO:0000256" key="1">
    <source>
        <dbReference type="ARBA" id="ARBA00004180"/>
    </source>
</evidence>
<evidence type="ECO:0000256" key="8">
    <source>
        <dbReference type="ARBA" id="ARBA00023121"/>
    </source>
</evidence>
<keyword evidence="4" id="KW-0813">Transport</keyword>
<dbReference type="Pfam" id="PF18116">
    <property type="entry name" value="SNX17_FERM_C"/>
    <property type="match status" value="1"/>
</dbReference>
<gene>
    <name evidence="13" type="primary">8239829</name>
    <name evidence="12" type="ORF">Phum_PHUM616070</name>
</gene>
<dbReference type="InParanoid" id="E0W474"/>
<dbReference type="GO" id="GO:0030659">
    <property type="term" value="C:cytoplasmic vesicle membrane"/>
    <property type="evidence" value="ECO:0007669"/>
    <property type="project" value="UniProtKB-SubCell"/>
</dbReference>
<name>E0W474_PEDHC</name>
<dbReference type="InterPro" id="IPR040842">
    <property type="entry name" value="SNX17/31_FERM"/>
</dbReference>
<keyword evidence="9" id="KW-0472">Membrane</keyword>
<evidence type="ECO:0000256" key="10">
    <source>
        <dbReference type="ARBA" id="ARBA00023329"/>
    </source>
</evidence>
<evidence type="ECO:0000313" key="12">
    <source>
        <dbReference type="EMBL" id="EEB20430.1"/>
    </source>
</evidence>
<keyword evidence="10" id="KW-0968">Cytoplasmic vesicle</keyword>
<evidence type="ECO:0000256" key="5">
    <source>
        <dbReference type="ARBA" id="ARBA00022490"/>
    </source>
</evidence>
<reference evidence="12" key="1">
    <citation type="submission" date="2007-04" db="EMBL/GenBank/DDBJ databases">
        <title>Annotation of Pediculus humanus corporis strain USDA.</title>
        <authorList>
            <person name="Kirkness E."/>
            <person name="Hannick L."/>
            <person name="Hass B."/>
            <person name="Bruggner R."/>
            <person name="Lawson D."/>
            <person name="Bidwell S."/>
            <person name="Joardar V."/>
            <person name="Caler E."/>
            <person name="Walenz B."/>
            <person name="Inman J."/>
            <person name="Schobel S."/>
            <person name="Galinsky K."/>
            <person name="Amedeo P."/>
            <person name="Strausberg R."/>
        </authorList>
    </citation>
    <scope>NUCLEOTIDE SEQUENCE</scope>
    <source>
        <strain evidence="12">USDA</strain>
    </source>
</reference>
<reference evidence="13" key="3">
    <citation type="submission" date="2020-05" db="UniProtKB">
        <authorList>
            <consortium name="EnsemblMetazoa"/>
        </authorList>
    </citation>
    <scope>IDENTIFICATION</scope>
    <source>
        <strain evidence="13">USDA</strain>
    </source>
</reference>
<dbReference type="FunFam" id="1.20.80.60:FF:000001">
    <property type="entry name" value="Sorting nexin-17 isoform1"/>
    <property type="match status" value="1"/>
</dbReference>
<dbReference type="Proteomes" id="UP000009046">
    <property type="component" value="Unassembled WGS sequence"/>
</dbReference>